<feature type="transmembrane region" description="Helical" evidence="1">
    <location>
        <begin position="6"/>
        <end position="28"/>
    </location>
</feature>
<organism evidence="2 3">
    <name type="scientific">Gordonia caeni</name>
    <dbReference type="NCBI Taxonomy" id="1007097"/>
    <lineage>
        <taxon>Bacteria</taxon>
        <taxon>Bacillati</taxon>
        <taxon>Actinomycetota</taxon>
        <taxon>Actinomycetes</taxon>
        <taxon>Mycobacteriales</taxon>
        <taxon>Gordoniaceae</taxon>
        <taxon>Gordonia</taxon>
    </lineage>
</organism>
<reference evidence="3" key="1">
    <citation type="journal article" date="2019" name="Int. J. Syst. Evol. Microbiol.">
        <title>The Global Catalogue of Microorganisms (GCM) 10K type strain sequencing project: providing services to taxonomists for standard genome sequencing and annotation.</title>
        <authorList>
            <consortium name="The Broad Institute Genomics Platform"/>
            <consortium name="The Broad Institute Genome Sequencing Center for Infectious Disease"/>
            <person name="Wu L."/>
            <person name="Ma J."/>
        </authorList>
    </citation>
    <scope>NUCLEOTIDE SEQUENCE [LARGE SCALE GENOMIC DNA]</scope>
    <source>
        <strain evidence="3">JCM 16923</strain>
    </source>
</reference>
<sequence length="217" mass="22870">MLNVLAYAFVDAVNVLLIGVLVALAMMLAPGRYRWIAGLLILGDWLGVALMALVVLLAFDGLGDFVKHVVDSPVFGILLILTGIVTAILTYRGGDSSDLVDRILTPLRTPSPLTVLVGMILGAIQSATSVPFFAGLAVLSASGMPAAERYLGILLFACVALSLPFLAALLLGLVRRFPHSWIGRLFAKARANQGVVARGAGWLVSALLIVIGVIRLL</sequence>
<keyword evidence="1" id="KW-0472">Membrane</keyword>
<dbReference type="Proteomes" id="UP001418444">
    <property type="component" value="Unassembled WGS sequence"/>
</dbReference>
<keyword evidence="1" id="KW-0812">Transmembrane</keyword>
<feature type="transmembrane region" description="Helical" evidence="1">
    <location>
        <begin position="35"/>
        <end position="59"/>
    </location>
</feature>
<feature type="transmembrane region" description="Helical" evidence="1">
    <location>
        <begin position="150"/>
        <end position="174"/>
    </location>
</feature>
<dbReference type="RefSeq" id="WP_344782994.1">
    <property type="nucleotide sequence ID" value="NZ_BAAAZW010000005.1"/>
</dbReference>
<protein>
    <recommendedName>
        <fullName evidence="4">GAP family protein</fullName>
    </recommendedName>
</protein>
<keyword evidence="1" id="KW-1133">Transmembrane helix</keyword>
<feature type="transmembrane region" description="Helical" evidence="1">
    <location>
        <begin position="113"/>
        <end position="138"/>
    </location>
</feature>
<evidence type="ECO:0000256" key="1">
    <source>
        <dbReference type="SAM" id="Phobius"/>
    </source>
</evidence>
<name>A0ABP7P3U7_9ACTN</name>
<keyword evidence="3" id="KW-1185">Reference proteome</keyword>
<evidence type="ECO:0000313" key="2">
    <source>
        <dbReference type="EMBL" id="GAA3959300.1"/>
    </source>
</evidence>
<evidence type="ECO:0008006" key="4">
    <source>
        <dbReference type="Google" id="ProtNLM"/>
    </source>
</evidence>
<gene>
    <name evidence="2" type="ORF">GCM10022231_18770</name>
</gene>
<comment type="caution">
    <text evidence="2">The sequence shown here is derived from an EMBL/GenBank/DDBJ whole genome shotgun (WGS) entry which is preliminary data.</text>
</comment>
<dbReference type="EMBL" id="BAAAZW010000005">
    <property type="protein sequence ID" value="GAA3959300.1"/>
    <property type="molecule type" value="Genomic_DNA"/>
</dbReference>
<accession>A0ABP7P3U7</accession>
<proteinExistence type="predicted"/>
<feature type="transmembrane region" description="Helical" evidence="1">
    <location>
        <begin position="74"/>
        <end position="92"/>
    </location>
</feature>
<feature type="transmembrane region" description="Helical" evidence="1">
    <location>
        <begin position="195"/>
        <end position="214"/>
    </location>
</feature>
<evidence type="ECO:0000313" key="3">
    <source>
        <dbReference type="Proteomes" id="UP001418444"/>
    </source>
</evidence>